<comment type="caution">
    <text evidence="3">The sequence shown here is derived from an EMBL/GenBank/DDBJ whole genome shotgun (WGS) entry which is preliminary data.</text>
</comment>
<evidence type="ECO:0000259" key="2">
    <source>
        <dbReference type="Pfam" id="PF05065"/>
    </source>
</evidence>
<protein>
    <submittedName>
        <fullName evidence="3">HK97 family phage major capsid protein</fullName>
    </submittedName>
</protein>
<dbReference type="AlphaFoldDB" id="A0A652YY79"/>
<sequence>MASSIRIARLKSQAAEASKGMTSIATKAADEDRALTDEERTEFDKYKTQAEDLVKSLNVATEDAAIISAANSLAKAVGTTPAGPDDEEAPKGKHLGLTGKSVKSFARKVAGTMQGERNGEKALLPSGQSAVATPLLSESPIVLEQVPTSILDVLNLRQTGPQFEYLRQNARDMNAAVVAPGALKPTSTMSLERIEGKLKVVAHLSEPMHEYWLKDAANLNQFVELELLYGLRLELERQVLYGAGNATELKGILTTSGIQAQVFATDLLTTTRKSITKMEKSGHTAGIFILSPDDWESLELARTDTAGSLELGGPVDRAAQKLWGVPVVTSNQLAVKAGALLDLASVDVATDTQGIETRWSEAVGDDFQRNQIRARCEGRFETEVYQPLGIVKMATAAA</sequence>
<gene>
    <name evidence="3" type="ORF">FNL38_1011027</name>
</gene>
<name>A0A652YY79_NOCGL</name>
<dbReference type="Pfam" id="PF05065">
    <property type="entry name" value="Phage_capsid"/>
    <property type="match status" value="1"/>
</dbReference>
<comment type="subcellular location">
    <subcellularLocation>
        <location evidence="1">Virion</location>
    </subcellularLocation>
</comment>
<organism evidence="3">
    <name type="scientific">Nocardia globerula</name>
    <dbReference type="NCBI Taxonomy" id="1818"/>
    <lineage>
        <taxon>Bacteria</taxon>
        <taxon>Bacillati</taxon>
        <taxon>Actinomycetota</taxon>
        <taxon>Actinomycetes</taxon>
        <taxon>Mycobacteriales</taxon>
        <taxon>Nocardiaceae</taxon>
        <taxon>Nocardia</taxon>
    </lineage>
</organism>
<evidence type="ECO:0000256" key="1">
    <source>
        <dbReference type="ARBA" id="ARBA00004328"/>
    </source>
</evidence>
<proteinExistence type="predicted"/>
<dbReference type="InterPro" id="IPR024455">
    <property type="entry name" value="Phage_capsid"/>
</dbReference>
<dbReference type="Gene3D" id="3.30.2400.10">
    <property type="entry name" value="Major capsid protein gp5"/>
    <property type="match status" value="1"/>
</dbReference>
<evidence type="ECO:0000313" key="3">
    <source>
        <dbReference type="EMBL" id="TYQ08652.1"/>
    </source>
</evidence>
<feature type="domain" description="Phage capsid-like C-terminal" evidence="2">
    <location>
        <begin position="149"/>
        <end position="393"/>
    </location>
</feature>
<dbReference type="Gene3D" id="3.30.2320.10">
    <property type="entry name" value="hypothetical protein PF0899 domain"/>
    <property type="match status" value="1"/>
</dbReference>
<dbReference type="SUPFAM" id="SSF56563">
    <property type="entry name" value="Major capsid protein gp5"/>
    <property type="match status" value="1"/>
</dbReference>
<dbReference type="InterPro" id="IPR054612">
    <property type="entry name" value="Phage_capsid-like_C"/>
</dbReference>
<reference evidence="3" key="1">
    <citation type="submission" date="2019-07" db="EMBL/GenBank/DDBJ databases">
        <title>Genomic Encyclopedia of Type Strains, Phase IV (KMG-IV): sequencing the most valuable type-strain genomes for metagenomic binning, comparative biology and taxonomic classification.</title>
        <authorList>
            <person name="Goeker M."/>
        </authorList>
    </citation>
    <scope>NUCLEOTIDE SEQUENCE</scope>
    <source>
        <strain evidence="3">DSM 44596</strain>
    </source>
</reference>
<dbReference type="EMBL" id="VNIQ01000001">
    <property type="protein sequence ID" value="TYQ08652.1"/>
    <property type="molecule type" value="Genomic_DNA"/>
</dbReference>
<dbReference type="NCBIfam" id="TIGR01554">
    <property type="entry name" value="major_cap_HK97"/>
    <property type="match status" value="1"/>
</dbReference>
<accession>A0A652YY79</accession>